<sequence length="392" mass="43583">MANTNILIAAEDVDDADIVYQLLRKEFDQVVVSTDPDKAIPDFELHSPAVLVLAFNTLAKAQTYYLGLYRLSSQAHGHPHRTIILCTKAELQEVYALCKKGHFSSYVLFWPLGYDSTRLGMEVHHALKQVAESEADVPSASEFAALGRRIAGLEALLELSLAQGNQHMEQGRMTLEQAGDDISLALEGFARRFSVDEHQALLQAGGPVGESVLGVLQTEFARLKTEHVDKHLQTVSAAMAPVSLWADQFKQDLAPELDSLREMQTLTQRRRPRVLVVDDDEFQHKLIKRLLGDAGIELMFALSSQDALASMHRQRPELVLMDINLPDMNGIEATRRLKSIESFVSIPVVMITGHSQKHVVVDSFKAGACDFVVKPFDRAVLLKKIGTLLHME</sequence>
<reference evidence="4" key="1">
    <citation type="submission" date="2021-04" db="EMBL/GenBank/DDBJ databases">
        <title>Oceanospirillales bacteria with DddD are important DMSP degraders in coastal seawater.</title>
        <authorList>
            <person name="Liu J."/>
        </authorList>
    </citation>
    <scope>NUCLEOTIDE SEQUENCE</scope>
    <source>
        <strain evidence="4">D13-1</strain>
    </source>
</reference>
<evidence type="ECO:0000256" key="2">
    <source>
        <dbReference type="PROSITE-ProRule" id="PRU00169"/>
    </source>
</evidence>
<evidence type="ECO:0000256" key="1">
    <source>
        <dbReference type="ARBA" id="ARBA00022553"/>
    </source>
</evidence>
<keyword evidence="1 2" id="KW-0597">Phosphoprotein</keyword>
<dbReference type="Proteomes" id="UP001058461">
    <property type="component" value="Chromosome"/>
</dbReference>
<dbReference type="SUPFAM" id="SSF52172">
    <property type="entry name" value="CheY-like"/>
    <property type="match status" value="1"/>
</dbReference>
<evidence type="ECO:0000259" key="3">
    <source>
        <dbReference type="PROSITE" id="PS50110"/>
    </source>
</evidence>
<proteinExistence type="predicted"/>
<evidence type="ECO:0000313" key="4">
    <source>
        <dbReference type="EMBL" id="UTW10073.1"/>
    </source>
</evidence>
<dbReference type="PROSITE" id="PS50110">
    <property type="entry name" value="RESPONSE_REGULATORY"/>
    <property type="match status" value="1"/>
</dbReference>
<dbReference type="InterPro" id="IPR001789">
    <property type="entry name" value="Sig_transdc_resp-reg_receiver"/>
</dbReference>
<feature type="domain" description="Response regulatory" evidence="3">
    <location>
        <begin position="273"/>
        <end position="389"/>
    </location>
</feature>
<protein>
    <submittedName>
        <fullName evidence="4">Response regulator</fullName>
    </submittedName>
</protein>
<accession>A0ABY5HCY2</accession>
<dbReference type="Gene3D" id="3.40.50.2300">
    <property type="match status" value="1"/>
</dbReference>
<dbReference type="InterPro" id="IPR050595">
    <property type="entry name" value="Bact_response_regulator"/>
</dbReference>
<dbReference type="CDD" id="cd17546">
    <property type="entry name" value="REC_hyHK_CKI1_RcsC-like"/>
    <property type="match status" value="1"/>
</dbReference>
<feature type="modified residue" description="4-aspartylphosphate" evidence="2">
    <location>
        <position position="322"/>
    </location>
</feature>
<keyword evidence="5" id="KW-1185">Reference proteome</keyword>
<name>A0ABY5HCY2_9GAMM</name>
<dbReference type="InterPro" id="IPR011006">
    <property type="entry name" value="CheY-like_superfamily"/>
</dbReference>
<dbReference type="PANTHER" id="PTHR44591:SF3">
    <property type="entry name" value="RESPONSE REGULATORY DOMAIN-CONTAINING PROTEIN"/>
    <property type="match status" value="1"/>
</dbReference>
<gene>
    <name evidence="4" type="ORF">KDW95_12170</name>
</gene>
<dbReference type="Pfam" id="PF00072">
    <property type="entry name" value="Response_reg"/>
    <property type="match status" value="1"/>
</dbReference>
<dbReference type="RefSeq" id="WP_255852078.1">
    <property type="nucleotide sequence ID" value="NZ_CP073347.1"/>
</dbReference>
<organism evidence="4 5">
    <name type="scientific">Marinobacterium rhizophilum</name>
    <dbReference type="NCBI Taxonomy" id="420402"/>
    <lineage>
        <taxon>Bacteria</taxon>
        <taxon>Pseudomonadati</taxon>
        <taxon>Pseudomonadota</taxon>
        <taxon>Gammaproteobacteria</taxon>
        <taxon>Oceanospirillales</taxon>
        <taxon>Oceanospirillaceae</taxon>
        <taxon>Marinobacterium</taxon>
    </lineage>
</organism>
<dbReference type="SMART" id="SM00448">
    <property type="entry name" value="REC"/>
    <property type="match status" value="1"/>
</dbReference>
<dbReference type="PANTHER" id="PTHR44591">
    <property type="entry name" value="STRESS RESPONSE REGULATOR PROTEIN 1"/>
    <property type="match status" value="1"/>
</dbReference>
<dbReference type="EMBL" id="CP073347">
    <property type="protein sequence ID" value="UTW10073.1"/>
    <property type="molecule type" value="Genomic_DNA"/>
</dbReference>
<evidence type="ECO:0000313" key="5">
    <source>
        <dbReference type="Proteomes" id="UP001058461"/>
    </source>
</evidence>